<reference evidence="1 2" key="1">
    <citation type="submission" date="2019-03" db="EMBL/GenBank/DDBJ databases">
        <title>Genomic Encyclopedia of Type Strains, Phase IV (KMG-IV): sequencing the most valuable type-strain genomes for metagenomic binning, comparative biology and taxonomic classification.</title>
        <authorList>
            <person name="Goeker M."/>
        </authorList>
    </citation>
    <scope>NUCLEOTIDE SEQUENCE [LARGE SCALE GENOMIC DNA]</scope>
    <source>
        <strain evidence="1 2">DSM 23917</strain>
    </source>
</reference>
<evidence type="ECO:0008006" key="3">
    <source>
        <dbReference type="Google" id="ProtNLM"/>
    </source>
</evidence>
<dbReference type="Gene3D" id="1.25.40.10">
    <property type="entry name" value="Tetratricopeptide repeat domain"/>
    <property type="match status" value="1"/>
</dbReference>
<comment type="caution">
    <text evidence="1">The sequence shown here is derived from an EMBL/GenBank/DDBJ whole genome shotgun (WGS) entry which is preliminary data.</text>
</comment>
<evidence type="ECO:0000313" key="1">
    <source>
        <dbReference type="EMBL" id="TCO87498.1"/>
    </source>
</evidence>
<evidence type="ECO:0000313" key="2">
    <source>
        <dbReference type="Proteomes" id="UP000295600"/>
    </source>
</evidence>
<dbReference type="Proteomes" id="UP000295600">
    <property type="component" value="Unassembled WGS sequence"/>
</dbReference>
<gene>
    <name evidence="1" type="ORF">EV202_13143</name>
</gene>
<name>A0A4R2M1R6_9BACE</name>
<accession>A0A4R2M1R6</accession>
<dbReference type="InterPro" id="IPR011990">
    <property type="entry name" value="TPR-like_helical_dom_sf"/>
</dbReference>
<sequence>MFVVITSFIIGLIFVAMGVEASTNKNHKSTVKKRQSNTFLSNDKYVLMSGKELERYGHRLSPELFADMLLAKDGEKVRVLKSEIDRMEKEQKNDVSFGKSFQSSLDGRNKATALEKSGDLYAAISAYEECVQEGKSNSSLTIYNYAHDVDRLAILYRKTKQKDKEITLLTDMIKLNPKFNGIDKWKERLNRLINKKFLCLKSEVTDNII</sequence>
<proteinExistence type="predicted"/>
<protein>
    <recommendedName>
        <fullName evidence="3">Tetratricopeptide repeat protein</fullName>
    </recommendedName>
</protein>
<dbReference type="AlphaFoldDB" id="A0A4R2M1R6"/>
<organism evidence="1 2">
    <name type="scientific">Prevotella heparinolytica</name>
    <dbReference type="NCBI Taxonomy" id="28113"/>
    <lineage>
        <taxon>Bacteria</taxon>
        <taxon>Pseudomonadati</taxon>
        <taxon>Bacteroidota</taxon>
        <taxon>Bacteroidia</taxon>
        <taxon>Bacteroidales</taxon>
        <taxon>Bacteroidaceae</taxon>
        <taxon>Bacteroides</taxon>
    </lineage>
</organism>
<dbReference type="EMBL" id="SLXB01000031">
    <property type="protein sequence ID" value="TCO87498.1"/>
    <property type="molecule type" value="Genomic_DNA"/>
</dbReference>